<dbReference type="Proteomes" id="UP000321258">
    <property type="component" value="Unassembled WGS sequence"/>
</dbReference>
<dbReference type="Pfam" id="PF00196">
    <property type="entry name" value="GerE"/>
    <property type="match status" value="1"/>
</dbReference>
<dbReference type="SUPFAM" id="SSF46894">
    <property type="entry name" value="C-terminal effector domain of the bipartite response regulators"/>
    <property type="match status" value="1"/>
</dbReference>
<dbReference type="Gene3D" id="3.40.50.2300">
    <property type="match status" value="1"/>
</dbReference>
<name>A0A512IR81_9HYPH</name>
<organism evidence="5 6">
    <name type="scientific">Methylobacterium haplocladii</name>
    <dbReference type="NCBI Taxonomy" id="1176176"/>
    <lineage>
        <taxon>Bacteria</taxon>
        <taxon>Pseudomonadati</taxon>
        <taxon>Pseudomonadota</taxon>
        <taxon>Alphaproteobacteria</taxon>
        <taxon>Hyphomicrobiales</taxon>
        <taxon>Methylobacteriaceae</taxon>
        <taxon>Methylobacterium</taxon>
    </lineage>
</organism>
<evidence type="ECO:0000256" key="1">
    <source>
        <dbReference type="ARBA" id="ARBA00023015"/>
    </source>
</evidence>
<dbReference type="PROSITE" id="PS00622">
    <property type="entry name" value="HTH_LUXR_1"/>
    <property type="match status" value="1"/>
</dbReference>
<reference evidence="5 6" key="1">
    <citation type="submission" date="2019-07" db="EMBL/GenBank/DDBJ databases">
        <title>Whole genome shotgun sequence of Methylobacterium haplocladii NBRC 107714.</title>
        <authorList>
            <person name="Hosoyama A."/>
            <person name="Uohara A."/>
            <person name="Ohji S."/>
            <person name="Ichikawa N."/>
        </authorList>
    </citation>
    <scope>NUCLEOTIDE SEQUENCE [LARGE SCALE GENOMIC DNA]</scope>
    <source>
        <strain evidence="5 6">NBRC 107714</strain>
    </source>
</reference>
<accession>A0A512IR81</accession>
<keyword evidence="2 5" id="KW-0238">DNA-binding</keyword>
<keyword evidence="6" id="KW-1185">Reference proteome</keyword>
<keyword evidence="3" id="KW-0804">Transcription</keyword>
<comment type="caution">
    <text evidence="5">The sequence shown here is derived from an EMBL/GenBank/DDBJ whole genome shotgun (WGS) entry which is preliminary data.</text>
</comment>
<dbReference type="CDD" id="cd06170">
    <property type="entry name" value="LuxR_C_like"/>
    <property type="match status" value="1"/>
</dbReference>
<feature type="domain" description="HTH luxR-type" evidence="4">
    <location>
        <begin position="139"/>
        <end position="204"/>
    </location>
</feature>
<evidence type="ECO:0000256" key="2">
    <source>
        <dbReference type="ARBA" id="ARBA00023125"/>
    </source>
</evidence>
<dbReference type="PRINTS" id="PR00038">
    <property type="entry name" value="HTHLUXR"/>
</dbReference>
<sequence length="220" mass="23856">MGECGMSNAVGVLIIDEPPGLDPNFRATLEHTPALRTIGEEDLSRGEPDSSVALVCLRDSLPEATCERIAALRDGHPALRILVVFQTLRSEDLQRLLAAGADAFIGRGIPIRDVCGVILGLAGATAEIGIDMRERGFLAAPETLSLTPREAEVLRFLSAGFSNKEVARRLSLSVRTVETHRLNLRRKTQTGRLKDLVMLARQLGLDPVVDVDLPRRGAPH</sequence>
<dbReference type="AlphaFoldDB" id="A0A512IR81"/>
<proteinExistence type="predicted"/>
<evidence type="ECO:0000259" key="4">
    <source>
        <dbReference type="PROSITE" id="PS50043"/>
    </source>
</evidence>
<gene>
    <name evidence="5" type="ORF">MHA02_25730</name>
</gene>
<dbReference type="GO" id="GO:0006355">
    <property type="term" value="P:regulation of DNA-templated transcription"/>
    <property type="evidence" value="ECO:0007669"/>
    <property type="project" value="InterPro"/>
</dbReference>
<evidence type="ECO:0000313" key="5">
    <source>
        <dbReference type="EMBL" id="GEP00186.1"/>
    </source>
</evidence>
<dbReference type="InterPro" id="IPR000792">
    <property type="entry name" value="Tscrpt_reg_LuxR_C"/>
</dbReference>
<dbReference type="PANTHER" id="PTHR44688:SF16">
    <property type="entry name" value="DNA-BINDING TRANSCRIPTIONAL ACTIVATOR DEVR_DOSR"/>
    <property type="match status" value="1"/>
</dbReference>
<evidence type="ECO:0000256" key="3">
    <source>
        <dbReference type="ARBA" id="ARBA00023163"/>
    </source>
</evidence>
<dbReference type="PANTHER" id="PTHR44688">
    <property type="entry name" value="DNA-BINDING TRANSCRIPTIONAL ACTIVATOR DEVR_DOSR"/>
    <property type="match status" value="1"/>
</dbReference>
<dbReference type="PROSITE" id="PS50043">
    <property type="entry name" value="HTH_LUXR_2"/>
    <property type="match status" value="1"/>
</dbReference>
<protein>
    <submittedName>
        <fullName evidence="5">DNA-binding response regulator</fullName>
    </submittedName>
</protein>
<dbReference type="SMART" id="SM00421">
    <property type="entry name" value="HTH_LUXR"/>
    <property type="match status" value="1"/>
</dbReference>
<evidence type="ECO:0000313" key="6">
    <source>
        <dbReference type="Proteomes" id="UP000321258"/>
    </source>
</evidence>
<keyword evidence="1" id="KW-0805">Transcription regulation</keyword>
<dbReference type="EMBL" id="BJZT01000028">
    <property type="protein sequence ID" value="GEP00186.1"/>
    <property type="molecule type" value="Genomic_DNA"/>
</dbReference>
<dbReference type="GO" id="GO:0003677">
    <property type="term" value="F:DNA binding"/>
    <property type="evidence" value="ECO:0007669"/>
    <property type="project" value="UniProtKB-KW"/>
</dbReference>
<dbReference type="InterPro" id="IPR016032">
    <property type="entry name" value="Sig_transdc_resp-reg_C-effctor"/>
</dbReference>